<feature type="region of interest" description="Disordered" evidence="1">
    <location>
        <begin position="180"/>
        <end position="202"/>
    </location>
</feature>
<proteinExistence type="predicted"/>
<reference evidence="3" key="1">
    <citation type="submission" date="2016-10" db="EMBL/GenBank/DDBJ databases">
        <authorList>
            <person name="Varghese N."/>
            <person name="Submissions S."/>
        </authorList>
    </citation>
    <scope>NUCLEOTIDE SEQUENCE [LARGE SCALE GENOMIC DNA]</scope>
    <source>
        <strain evidence="3">DSM 25927</strain>
    </source>
</reference>
<gene>
    <name evidence="2" type="ORF">SAMN04488038_10436</name>
</gene>
<accession>A0A1H9DH45</accession>
<dbReference type="AlphaFoldDB" id="A0A1H9DH45"/>
<evidence type="ECO:0000313" key="2">
    <source>
        <dbReference type="EMBL" id="SEQ12800.1"/>
    </source>
</evidence>
<organism evidence="2 3">
    <name type="scientific">Solimonas aquatica</name>
    <dbReference type="NCBI Taxonomy" id="489703"/>
    <lineage>
        <taxon>Bacteria</taxon>
        <taxon>Pseudomonadati</taxon>
        <taxon>Pseudomonadota</taxon>
        <taxon>Gammaproteobacteria</taxon>
        <taxon>Nevskiales</taxon>
        <taxon>Nevskiaceae</taxon>
        <taxon>Solimonas</taxon>
    </lineage>
</organism>
<evidence type="ECO:0000313" key="3">
    <source>
        <dbReference type="Proteomes" id="UP000199233"/>
    </source>
</evidence>
<protein>
    <submittedName>
        <fullName evidence="2">Uncharacterized protein</fullName>
    </submittedName>
</protein>
<keyword evidence="3" id="KW-1185">Reference proteome</keyword>
<name>A0A1H9DH45_9GAMM</name>
<dbReference type="EMBL" id="FOFS01000004">
    <property type="protein sequence ID" value="SEQ12800.1"/>
    <property type="molecule type" value="Genomic_DNA"/>
</dbReference>
<sequence>MVLVSCACRRPRQKLPRRSLLLSLLVQREVPKRNHALRLASVAAVAAPAGKRCSRARGRCRRAIHGAAATESNFLFDSPTALAALLGARQRGASQKQQRSDAPCSKLLLLWLLTLGSPSLALSCAARAGESRLARAAQLRPRQGWRVRNGPEHVAQLRHRRSGRQSRGVLSLAYFSLHKQREQKRPTGELLRPPPKGGGRSQ</sequence>
<dbReference type="STRING" id="489703.SAMN04488038_10436"/>
<dbReference type="Proteomes" id="UP000199233">
    <property type="component" value="Unassembled WGS sequence"/>
</dbReference>
<evidence type="ECO:0000256" key="1">
    <source>
        <dbReference type="SAM" id="MobiDB-lite"/>
    </source>
</evidence>